<keyword evidence="3" id="KW-1185">Reference proteome</keyword>
<dbReference type="Proteomes" id="UP000594638">
    <property type="component" value="Unassembled WGS sequence"/>
</dbReference>
<evidence type="ECO:0000313" key="3">
    <source>
        <dbReference type="Proteomes" id="UP000594638"/>
    </source>
</evidence>
<sequence>MASIVGGKDATIAMEIDELSMTGMEMEDKITVSMGDGALAISRRGIGYGRKEIFEVIAKAPPRIRKNSATNEEASSWYKEVNPSK</sequence>
<protein>
    <submittedName>
        <fullName evidence="2">Uncharacterized protein</fullName>
    </submittedName>
</protein>
<dbReference type="AlphaFoldDB" id="A0A8S0TGY7"/>
<organism evidence="2 3">
    <name type="scientific">Olea europaea subsp. europaea</name>
    <dbReference type="NCBI Taxonomy" id="158383"/>
    <lineage>
        <taxon>Eukaryota</taxon>
        <taxon>Viridiplantae</taxon>
        <taxon>Streptophyta</taxon>
        <taxon>Embryophyta</taxon>
        <taxon>Tracheophyta</taxon>
        <taxon>Spermatophyta</taxon>
        <taxon>Magnoliopsida</taxon>
        <taxon>eudicotyledons</taxon>
        <taxon>Gunneridae</taxon>
        <taxon>Pentapetalae</taxon>
        <taxon>asterids</taxon>
        <taxon>lamiids</taxon>
        <taxon>Lamiales</taxon>
        <taxon>Oleaceae</taxon>
        <taxon>Oleeae</taxon>
        <taxon>Olea</taxon>
    </lineage>
</organism>
<accession>A0A8S0TGY7</accession>
<feature type="non-terminal residue" evidence="2">
    <location>
        <position position="85"/>
    </location>
</feature>
<evidence type="ECO:0000256" key="1">
    <source>
        <dbReference type="SAM" id="MobiDB-lite"/>
    </source>
</evidence>
<feature type="region of interest" description="Disordered" evidence="1">
    <location>
        <begin position="65"/>
        <end position="85"/>
    </location>
</feature>
<proteinExistence type="predicted"/>
<gene>
    <name evidence="2" type="ORF">OLEA9_A084548</name>
</gene>
<reference evidence="2 3" key="1">
    <citation type="submission" date="2019-12" db="EMBL/GenBank/DDBJ databases">
        <authorList>
            <person name="Alioto T."/>
            <person name="Alioto T."/>
            <person name="Gomez Garrido J."/>
        </authorList>
    </citation>
    <scope>NUCLEOTIDE SEQUENCE [LARGE SCALE GENOMIC DNA]</scope>
</reference>
<name>A0A8S0TGY7_OLEEU</name>
<comment type="caution">
    <text evidence="2">The sequence shown here is derived from an EMBL/GenBank/DDBJ whole genome shotgun (WGS) entry which is preliminary data.</text>
</comment>
<dbReference type="EMBL" id="CACTIH010005937">
    <property type="protein sequence ID" value="CAA3003220.1"/>
    <property type="molecule type" value="Genomic_DNA"/>
</dbReference>
<dbReference type="Gramene" id="OE9A084548T1">
    <property type="protein sequence ID" value="OE9A084548C1"/>
    <property type="gene ID" value="OE9A084548"/>
</dbReference>
<evidence type="ECO:0000313" key="2">
    <source>
        <dbReference type="EMBL" id="CAA3003220.1"/>
    </source>
</evidence>